<gene>
    <name evidence="2" type="ORF">DHM44_01010</name>
</gene>
<evidence type="ECO:0000313" key="2">
    <source>
        <dbReference type="EMBL" id="HCW92243.1"/>
    </source>
</evidence>
<organism evidence="2 3">
    <name type="scientific">Flexistipes sinusarabici</name>
    <dbReference type="NCBI Taxonomy" id="2352"/>
    <lineage>
        <taxon>Bacteria</taxon>
        <taxon>Pseudomonadati</taxon>
        <taxon>Deferribacterota</taxon>
        <taxon>Deferribacteres</taxon>
        <taxon>Deferribacterales</taxon>
        <taxon>Flexistipitaceae</taxon>
        <taxon>Flexistipes</taxon>
    </lineage>
</organism>
<dbReference type="EMBL" id="DPPF01000022">
    <property type="protein sequence ID" value="HCW92243.1"/>
    <property type="molecule type" value="Genomic_DNA"/>
</dbReference>
<feature type="domain" description="DUF8082" evidence="1">
    <location>
        <begin position="90"/>
        <end position="153"/>
    </location>
</feature>
<dbReference type="Proteomes" id="UP000262325">
    <property type="component" value="Unassembled WGS sequence"/>
</dbReference>
<evidence type="ECO:0000259" key="1">
    <source>
        <dbReference type="Pfam" id="PF26309"/>
    </source>
</evidence>
<dbReference type="InterPro" id="IPR058395">
    <property type="entry name" value="DUF8082"/>
</dbReference>
<name>A0A3D5Q940_FLESI</name>
<evidence type="ECO:0000313" key="3">
    <source>
        <dbReference type="Proteomes" id="UP000262325"/>
    </source>
</evidence>
<reference evidence="2 3" key="1">
    <citation type="journal article" date="2018" name="Nat. Biotechnol.">
        <title>A standardized bacterial taxonomy based on genome phylogeny substantially revises the tree of life.</title>
        <authorList>
            <person name="Parks D.H."/>
            <person name="Chuvochina M."/>
            <person name="Waite D.W."/>
            <person name="Rinke C."/>
            <person name="Skarshewski A."/>
            <person name="Chaumeil P.A."/>
            <person name="Hugenholtz P."/>
        </authorList>
    </citation>
    <scope>NUCLEOTIDE SEQUENCE [LARGE SCALE GENOMIC DNA]</scope>
    <source>
        <strain evidence="2">UBA8672</strain>
    </source>
</reference>
<sequence length="161" mass="18692">MSSETKVPVKKISLKEFSEKDLKLRRLFILVDGQKDFDELAESSHFSREECMERLKLLKQKGCIDFEEPGEKETDGSSEDLEAPVECEGFFDCLQKELARQIGPVANAIIRELKEKYTFSTKEDMLKTVERVAEEIEAKKNREIFINNMKEKIFNSMKEEG</sequence>
<dbReference type="Pfam" id="PF26309">
    <property type="entry name" value="DUF8082"/>
    <property type="match status" value="1"/>
</dbReference>
<protein>
    <recommendedName>
        <fullName evidence="1">DUF8082 domain-containing protein</fullName>
    </recommendedName>
</protein>
<accession>A0A3D5Q940</accession>
<comment type="caution">
    <text evidence="2">The sequence shown here is derived from an EMBL/GenBank/DDBJ whole genome shotgun (WGS) entry which is preliminary data.</text>
</comment>
<proteinExistence type="predicted"/>
<dbReference type="AlphaFoldDB" id="A0A3D5Q940"/>